<comment type="caution">
    <text evidence="4">The sequence shown here is derived from an EMBL/GenBank/DDBJ whole genome shotgun (WGS) entry which is preliminary data.</text>
</comment>
<dbReference type="OrthoDB" id="6344386at2759"/>
<feature type="region of interest" description="Disordered" evidence="1">
    <location>
        <begin position="1"/>
        <end position="43"/>
    </location>
</feature>
<dbReference type="PROSITE" id="PS50097">
    <property type="entry name" value="BTB"/>
    <property type="match status" value="1"/>
</dbReference>
<protein>
    <recommendedName>
        <fullName evidence="2">BTB domain-containing protein</fullName>
    </recommendedName>
</protein>
<feature type="compositionally biased region" description="Polar residues" evidence="1">
    <location>
        <begin position="1"/>
        <end position="14"/>
    </location>
</feature>
<dbReference type="Gene3D" id="3.30.710.10">
    <property type="entry name" value="Potassium Channel Kv1.1, Chain A"/>
    <property type="match status" value="1"/>
</dbReference>
<dbReference type="AlphaFoldDB" id="A0A815FUM2"/>
<dbReference type="EMBL" id="CAJNOO010003306">
    <property type="protein sequence ID" value="CAF1330283.1"/>
    <property type="molecule type" value="Genomic_DNA"/>
</dbReference>
<dbReference type="CDD" id="cd18186">
    <property type="entry name" value="BTB_POZ_ZBTB_KLHL-like"/>
    <property type="match status" value="1"/>
</dbReference>
<dbReference type="SMART" id="SM00225">
    <property type="entry name" value="BTB"/>
    <property type="match status" value="1"/>
</dbReference>
<dbReference type="InterPro" id="IPR011333">
    <property type="entry name" value="SKP1/BTB/POZ_sf"/>
</dbReference>
<evidence type="ECO:0000313" key="3">
    <source>
        <dbReference type="EMBL" id="CAF1083971.1"/>
    </source>
</evidence>
<dbReference type="EMBL" id="CAJNOT010000803">
    <property type="protein sequence ID" value="CAF1083971.1"/>
    <property type="molecule type" value="Genomic_DNA"/>
</dbReference>
<evidence type="ECO:0000313" key="5">
    <source>
        <dbReference type="Proteomes" id="UP000663882"/>
    </source>
</evidence>
<gene>
    <name evidence="4" type="ORF">RFH988_LOCUS31223</name>
    <name evidence="3" type="ORF">ZHD862_LOCUS16731</name>
</gene>
<name>A0A815FUM2_9BILA</name>
<evidence type="ECO:0000256" key="1">
    <source>
        <dbReference type="SAM" id="MobiDB-lite"/>
    </source>
</evidence>
<dbReference type="SUPFAM" id="SSF54695">
    <property type="entry name" value="POZ domain"/>
    <property type="match status" value="1"/>
</dbReference>
<dbReference type="Gene3D" id="1.25.40.420">
    <property type="match status" value="1"/>
</dbReference>
<accession>A0A815FUM2</accession>
<feature type="domain" description="BTB" evidence="2">
    <location>
        <begin position="49"/>
        <end position="130"/>
    </location>
</feature>
<dbReference type="Pfam" id="PF00651">
    <property type="entry name" value="BTB"/>
    <property type="match status" value="1"/>
</dbReference>
<dbReference type="Proteomes" id="UP000663882">
    <property type="component" value="Unassembled WGS sequence"/>
</dbReference>
<organism evidence="4 5">
    <name type="scientific">Rotaria sordida</name>
    <dbReference type="NCBI Taxonomy" id="392033"/>
    <lineage>
        <taxon>Eukaryota</taxon>
        <taxon>Metazoa</taxon>
        <taxon>Spiralia</taxon>
        <taxon>Gnathifera</taxon>
        <taxon>Rotifera</taxon>
        <taxon>Eurotatoria</taxon>
        <taxon>Bdelloidea</taxon>
        <taxon>Philodinida</taxon>
        <taxon>Philodinidae</taxon>
        <taxon>Rotaria</taxon>
    </lineage>
</organism>
<dbReference type="InterPro" id="IPR000210">
    <property type="entry name" value="BTB/POZ_dom"/>
</dbReference>
<dbReference type="Proteomes" id="UP000663864">
    <property type="component" value="Unassembled WGS sequence"/>
</dbReference>
<evidence type="ECO:0000259" key="2">
    <source>
        <dbReference type="PROSITE" id="PS50097"/>
    </source>
</evidence>
<sequence>MNSSKTSLRNGNDNSDSEERRRVTETPEKLFTDGLGPRFTKNQQSPRYTTVDYQQTSTFMSAHRCVLAARSNTFSAVMSGHISRLDPNIKNELTTTTKNDKLVISIDKTDPETMKLVIIFLYTAKCDLNERNAFHILDAACRYDIKSLKVYVAQFLVNHINTNNVLRLIEYAYKYDNLLLKQRCIDYFIDNGKEVMNITELWKPFSDKYPMIVSELLYWTVRKEEYHQQND</sequence>
<proteinExistence type="predicted"/>
<dbReference type="PANTHER" id="PTHR24413">
    <property type="entry name" value="SPECKLE-TYPE POZ PROTEIN"/>
    <property type="match status" value="1"/>
</dbReference>
<feature type="compositionally biased region" description="Basic and acidic residues" evidence="1">
    <location>
        <begin position="17"/>
        <end position="31"/>
    </location>
</feature>
<evidence type="ECO:0000313" key="4">
    <source>
        <dbReference type="EMBL" id="CAF1330283.1"/>
    </source>
</evidence>
<reference evidence="4" key="1">
    <citation type="submission" date="2021-02" db="EMBL/GenBank/DDBJ databases">
        <authorList>
            <person name="Nowell W R."/>
        </authorList>
    </citation>
    <scope>NUCLEOTIDE SEQUENCE</scope>
</reference>